<dbReference type="Pfam" id="PF00582">
    <property type="entry name" value="Usp"/>
    <property type="match status" value="1"/>
</dbReference>
<dbReference type="AlphaFoldDB" id="A0AAJ5JLG4"/>
<comment type="similarity">
    <text evidence="1">Belongs to the universal stress protein A family.</text>
</comment>
<dbReference type="EMBL" id="SRHU01000013">
    <property type="protein sequence ID" value="TFZ42252.1"/>
    <property type="molecule type" value="Genomic_DNA"/>
</dbReference>
<dbReference type="PANTHER" id="PTHR46268">
    <property type="entry name" value="STRESS RESPONSE PROTEIN NHAX"/>
    <property type="match status" value="1"/>
</dbReference>
<dbReference type="PANTHER" id="PTHR46268:SF6">
    <property type="entry name" value="UNIVERSAL STRESS PROTEIN UP12"/>
    <property type="match status" value="1"/>
</dbReference>
<organism evidence="4 6">
    <name type="scientific">Vagococcus xieshaowenii</name>
    <dbReference type="NCBI Taxonomy" id="2562451"/>
    <lineage>
        <taxon>Bacteria</taxon>
        <taxon>Bacillati</taxon>
        <taxon>Bacillota</taxon>
        <taxon>Bacilli</taxon>
        <taxon>Lactobacillales</taxon>
        <taxon>Enterococcaceae</taxon>
        <taxon>Vagococcus</taxon>
    </lineage>
</organism>
<keyword evidence="5" id="KW-1185">Reference proteome</keyword>
<dbReference type="SUPFAM" id="SSF52402">
    <property type="entry name" value="Adenine nucleotide alpha hydrolases-like"/>
    <property type="match status" value="1"/>
</dbReference>
<dbReference type="Proteomes" id="UP000296883">
    <property type="component" value="Chromosome"/>
</dbReference>
<name>A0AAJ5JLG4_9ENTE</name>
<dbReference type="Gene3D" id="3.40.50.620">
    <property type="entry name" value="HUPs"/>
    <property type="match status" value="1"/>
</dbReference>
<dbReference type="InterPro" id="IPR014729">
    <property type="entry name" value="Rossmann-like_a/b/a_fold"/>
</dbReference>
<reference evidence="3 5" key="2">
    <citation type="journal article" date="2020" name="Int. J. Syst. Evol. Microbiol.">
        <title>Vagococcus xieshaowenii sp. nov., isolated from snow finch (Montifringilla taczanowskii) cloacal content.</title>
        <authorList>
            <person name="Ge Y."/>
            <person name="Yang J."/>
            <person name="Lai X.H."/>
            <person name="Zhang G."/>
            <person name="Jin D."/>
            <person name="Lu S."/>
            <person name="Wang B."/>
            <person name="Huang Y."/>
            <person name="Huang Y."/>
            <person name="Ren Z."/>
            <person name="Zhang X."/>
            <person name="Xu J."/>
        </authorList>
    </citation>
    <scope>NUCLEOTIDE SEQUENCE [LARGE SCALE GENOMIC DNA]</scope>
    <source>
        <strain evidence="3">Personal::cf-49</strain>
        <strain evidence="5">personal::cf-49</strain>
    </source>
</reference>
<dbReference type="InterPro" id="IPR006015">
    <property type="entry name" value="Universal_stress_UspA"/>
</dbReference>
<dbReference type="EMBL" id="CP038865">
    <property type="protein sequence ID" value="QCA28360.1"/>
    <property type="molecule type" value="Genomic_DNA"/>
</dbReference>
<protein>
    <submittedName>
        <fullName evidence="4">Universal stress protein</fullName>
    </submittedName>
</protein>
<proteinExistence type="inferred from homology"/>
<reference evidence="4 6" key="1">
    <citation type="submission" date="2019-03" db="EMBL/GenBank/DDBJ databases">
        <title>Vagococcus sp. was isolated fron gut of Carduelis flavirostris.</title>
        <authorList>
            <person name="Ge Y."/>
        </authorList>
    </citation>
    <scope>NUCLEOTIDE SEQUENCE [LARGE SCALE GENOMIC DNA]</scope>
    <source>
        <strain evidence="4 6">CF-210</strain>
    </source>
</reference>
<evidence type="ECO:0000313" key="4">
    <source>
        <dbReference type="EMBL" id="TFZ42252.1"/>
    </source>
</evidence>
<sequence length="148" mass="16319">MEDFIMTNTKHYNTIIVGIDGSESSHIAFKEAISIAKMYHAKLFAIHVINNLANYLPEDAINELTREAEENLAHLKEQAANDDFHDVFTLVVEGSPKKMLSLTLPVDLKADLIVLGATGKHMISESMLGSIAHYATSNAHCSVLIVRN</sequence>
<feature type="domain" description="UspA" evidence="2">
    <location>
        <begin position="12"/>
        <end position="147"/>
    </location>
</feature>
<dbReference type="PRINTS" id="PR01438">
    <property type="entry name" value="UNVRSLSTRESS"/>
</dbReference>
<dbReference type="CDD" id="cd00293">
    <property type="entry name" value="USP-like"/>
    <property type="match status" value="1"/>
</dbReference>
<dbReference type="InterPro" id="IPR006016">
    <property type="entry name" value="UspA"/>
</dbReference>
<evidence type="ECO:0000313" key="6">
    <source>
        <dbReference type="Proteomes" id="UP000297725"/>
    </source>
</evidence>
<evidence type="ECO:0000259" key="2">
    <source>
        <dbReference type="Pfam" id="PF00582"/>
    </source>
</evidence>
<evidence type="ECO:0000313" key="5">
    <source>
        <dbReference type="Proteomes" id="UP000296883"/>
    </source>
</evidence>
<accession>A0AAJ5JLG4</accession>
<evidence type="ECO:0000313" key="3">
    <source>
        <dbReference type="EMBL" id="QCA28360.1"/>
    </source>
</evidence>
<evidence type="ECO:0000256" key="1">
    <source>
        <dbReference type="ARBA" id="ARBA00008791"/>
    </source>
</evidence>
<gene>
    <name evidence="4" type="ORF">E4031_03480</name>
    <name evidence="3" type="ORF">E4Z98_03170</name>
</gene>
<dbReference type="Proteomes" id="UP000297725">
    <property type="component" value="Unassembled WGS sequence"/>
</dbReference>